<organism evidence="3 4">
    <name type="scientific">Crassostrea virginica</name>
    <name type="common">Eastern oyster</name>
    <dbReference type="NCBI Taxonomy" id="6565"/>
    <lineage>
        <taxon>Eukaryota</taxon>
        <taxon>Metazoa</taxon>
        <taxon>Spiralia</taxon>
        <taxon>Lophotrochozoa</taxon>
        <taxon>Mollusca</taxon>
        <taxon>Bivalvia</taxon>
        <taxon>Autobranchia</taxon>
        <taxon>Pteriomorphia</taxon>
        <taxon>Ostreida</taxon>
        <taxon>Ostreoidea</taxon>
        <taxon>Ostreidae</taxon>
        <taxon>Crassostrea</taxon>
    </lineage>
</organism>
<protein>
    <submittedName>
        <fullName evidence="4">Uncharacterized protein LOC111132697</fullName>
    </submittedName>
</protein>
<gene>
    <name evidence="4" type="primary">LOC111132697</name>
</gene>
<dbReference type="AlphaFoldDB" id="A0A8B8E7W5"/>
<evidence type="ECO:0000313" key="3">
    <source>
        <dbReference type="Proteomes" id="UP000694844"/>
    </source>
</evidence>
<sequence>MRLLITFACFLNVQSFLWIPSNLHSENSTPKPYGEKKESYNPKDIPKTTDISVQGNAWKKQTENVDECVSQETKKDLETPCGNKVSTRPRLFDSDNMCHLKKTAYLLFQTIANTAYDDKSGIDDIQLSGLNENISLNDQPKELQTFLQIHFMYLSEAKTITSDMAYELDPLLFDHLLKYLLFELCHLDDGEPKDLPNQSTCLSQDLSTFLSQIKYIAERLYCNLHNMIELKECQEVGGDLVNVC</sequence>
<keyword evidence="2" id="KW-0732">Signal</keyword>
<evidence type="ECO:0000313" key="4">
    <source>
        <dbReference type="RefSeq" id="XP_022336230.1"/>
    </source>
</evidence>
<reference evidence="4" key="1">
    <citation type="submission" date="2025-08" db="UniProtKB">
        <authorList>
            <consortium name="RefSeq"/>
        </authorList>
    </citation>
    <scope>IDENTIFICATION</scope>
    <source>
        <tissue evidence="4">Whole sample</tissue>
    </source>
</reference>
<evidence type="ECO:0000256" key="1">
    <source>
        <dbReference type="SAM" id="MobiDB-lite"/>
    </source>
</evidence>
<feature type="compositionally biased region" description="Basic and acidic residues" evidence="1">
    <location>
        <begin position="33"/>
        <end position="46"/>
    </location>
</feature>
<accession>A0A8B8E7W5</accession>
<feature type="signal peptide" evidence="2">
    <location>
        <begin position="1"/>
        <end position="15"/>
    </location>
</feature>
<dbReference type="Proteomes" id="UP000694844">
    <property type="component" value="Chromosome 5"/>
</dbReference>
<dbReference type="KEGG" id="cvn:111132697"/>
<dbReference type="GeneID" id="111132697"/>
<name>A0A8B8E7W5_CRAVI</name>
<keyword evidence="3" id="KW-1185">Reference proteome</keyword>
<proteinExistence type="predicted"/>
<feature type="chain" id="PRO_5034206507" evidence="2">
    <location>
        <begin position="16"/>
        <end position="244"/>
    </location>
</feature>
<evidence type="ECO:0000256" key="2">
    <source>
        <dbReference type="SAM" id="SignalP"/>
    </source>
</evidence>
<dbReference type="RefSeq" id="XP_022336230.1">
    <property type="nucleotide sequence ID" value="XM_022480522.1"/>
</dbReference>
<feature type="region of interest" description="Disordered" evidence="1">
    <location>
        <begin position="27"/>
        <end position="46"/>
    </location>
</feature>